<dbReference type="PANTHER" id="PTHR10943">
    <property type="entry name" value="26S PROTEASOME NON-ATPASE REGULATORY SUBUNIT"/>
    <property type="match status" value="1"/>
</dbReference>
<evidence type="ECO:0000313" key="5">
    <source>
        <dbReference type="Proteomes" id="UP000799118"/>
    </source>
</evidence>
<dbReference type="GO" id="GO:0008540">
    <property type="term" value="C:proteasome regulatory particle, base subcomplex"/>
    <property type="evidence" value="ECO:0007669"/>
    <property type="project" value="TreeGrafter"/>
</dbReference>
<keyword evidence="3" id="KW-0472">Membrane</keyword>
<keyword evidence="3" id="KW-0812">Transmembrane</keyword>
<reference evidence="4" key="1">
    <citation type="journal article" date="2019" name="Environ. Microbiol.">
        <title>Fungal ecological strategies reflected in gene transcription - a case study of two litter decomposers.</title>
        <authorList>
            <person name="Barbi F."/>
            <person name="Kohler A."/>
            <person name="Barry K."/>
            <person name="Baskaran P."/>
            <person name="Daum C."/>
            <person name="Fauchery L."/>
            <person name="Ihrmark K."/>
            <person name="Kuo A."/>
            <person name="LaButti K."/>
            <person name="Lipzen A."/>
            <person name="Morin E."/>
            <person name="Grigoriev I.V."/>
            <person name="Henrissat B."/>
            <person name="Lindahl B."/>
            <person name="Martin F."/>
        </authorList>
    </citation>
    <scope>NUCLEOTIDE SEQUENCE</scope>
    <source>
        <strain evidence="4">JB14</strain>
    </source>
</reference>
<keyword evidence="1" id="KW-0677">Repeat</keyword>
<dbReference type="Gene3D" id="1.25.10.10">
    <property type="entry name" value="Leucine-rich Repeat Variant"/>
    <property type="match status" value="1"/>
</dbReference>
<dbReference type="InterPro" id="IPR011989">
    <property type="entry name" value="ARM-like"/>
</dbReference>
<dbReference type="AlphaFoldDB" id="A0A6A4GHE2"/>
<evidence type="ECO:0000256" key="1">
    <source>
        <dbReference type="ARBA" id="ARBA00022737"/>
    </source>
</evidence>
<evidence type="ECO:0000256" key="3">
    <source>
        <dbReference type="SAM" id="Phobius"/>
    </source>
</evidence>
<name>A0A6A4GHE2_9AGAR</name>
<feature type="transmembrane region" description="Helical" evidence="3">
    <location>
        <begin position="96"/>
        <end position="117"/>
    </location>
</feature>
<dbReference type="EMBL" id="ML770064">
    <property type="protein sequence ID" value="KAE9384890.1"/>
    <property type="molecule type" value="Genomic_DNA"/>
</dbReference>
<dbReference type="GO" id="GO:0034515">
    <property type="term" value="C:proteasome storage granule"/>
    <property type="evidence" value="ECO:0007669"/>
    <property type="project" value="TreeGrafter"/>
</dbReference>
<organism evidence="4 5">
    <name type="scientific">Gymnopus androsaceus JB14</name>
    <dbReference type="NCBI Taxonomy" id="1447944"/>
    <lineage>
        <taxon>Eukaryota</taxon>
        <taxon>Fungi</taxon>
        <taxon>Dikarya</taxon>
        <taxon>Basidiomycota</taxon>
        <taxon>Agaricomycotina</taxon>
        <taxon>Agaricomycetes</taxon>
        <taxon>Agaricomycetidae</taxon>
        <taxon>Agaricales</taxon>
        <taxon>Marasmiineae</taxon>
        <taxon>Omphalotaceae</taxon>
        <taxon>Gymnopus</taxon>
    </lineage>
</organism>
<evidence type="ECO:0000313" key="4">
    <source>
        <dbReference type="EMBL" id="KAE9384890.1"/>
    </source>
</evidence>
<feature type="transmembrane region" description="Helical" evidence="3">
    <location>
        <begin position="207"/>
        <end position="227"/>
    </location>
</feature>
<accession>A0A6A4GHE2</accession>
<dbReference type="OrthoDB" id="3012034at2759"/>
<keyword evidence="5" id="KW-1185">Reference proteome</keyword>
<sequence>MSNPTQVAIGVPSKDPKAKKPEETHKEEGTSKKSDKDKKDEDDLEVKATSCEEFKYREVQEDGAAPVNSETPKVKHLENTYLWLRPRKAVVGSTRIRIMVIALLPGVIASLSLSLLWDTKMGLTHVDKYTYLSEEYFKASCYLAIGISNASIHTETDATLALLAENMHYNEPNIWKAVPLAIGLVNASNSQLPILDMLSRYGHDNGLTVTLNAIVAMGLVGGGLNNLRLAVLESLRH</sequence>
<protein>
    <submittedName>
        <fullName evidence="4">Uncharacterized protein</fullName>
    </submittedName>
</protein>
<dbReference type="PANTHER" id="PTHR10943:SF1">
    <property type="entry name" value="26S PROTEASOME NON-ATPASE REGULATORY SUBUNIT 2"/>
    <property type="match status" value="1"/>
</dbReference>
<keyword evidence="3" id="KW-1133">Transmembrane helix</keyword>
<evidence type="ECO:0000256" key="2">
    <source>
        <dbReference type="SAM" id="MobiDB-lite"/>
    </source>
</evidence>
<dbReference type="GO" id="GO:0043161">
    <property type="term" value="P:proteasome-mediated ubiquitin-dependent protein catabolic process"/>
    <property type="evidence" value="ECO:0007669"/>
    <property type="project" value="TreeGrafter"/>
</dbReference>
<feature type="compositionally biased region" description="Basic and acidic residues" evidence="2">
    <location>
        <begin position="14"/>
        <end position="41"/>
    </location>
</feature>
<proteinExistence type="predicted"/>
<gene>
    <name evidence="4" type="ORF">BT96DRAFT_950245</name>
</gene>
<dbReference type="Proteomes" id="UP000799118">
    <property type="component" value="Unassembled WGS sequence"/>
</dbReference>
<dbReference type="GO" id="GO:0005634">
    <property type="term" value="C:nucleus"/>
    <property type="evidence" value="ECO:0007669"/>
    <property type="project" value="TreeGrafter"/>
</dbReference>
<feature type="region of interest" description="Disordered" evidence="2">
    <location>
        <begin position="1"/>
        <end position="45"/>
    </location>
</feature>